<dbReference type="STRING" id="1798705.A2563_01455"/>
<keyword evidence="3 5" id="KW-0687">Ribonucleoprotein</keyword>
<comment type="similarity">
    <text evidence="1 5 6">Belongs to the universal ribosomal protein uS9 family.</text>
</comment>
<reference evidence="8 9" key="1">
    <citation type="journal article" date="2016" name="Nat. Commun.">
        <title>Thousands of microbial genomes shed light on interconnected biogeochemical processes in an aquifer system.</title>
        <authorList>
            <person name="Anantharaman K."/>
            <person name="Brown C.T."/>
            <person name="Hug L.A."/>
            <person name="Sharon I."/>
            <person name="Castelle C.J."/>
            <person name="Probst A.J."/>
            <person name="Thomas B.C."/>
            <person name="Singh A."/>
            <person name="Wilkins M.J."/>
            <person name="Karaoz U."/>
            <person name="Brodie E.L."/>
            <person name="Williams K.H."/>
            <person name="Hubbard S.S."/>
            <person name="Banfield J.F."/>
        </authorList>
    </citation>
    <scope>NUCLEOTIDE SEQUENCE [LARGE SCALE GENOMIC DNA]</scope>
</reference>
<evidence type="ECO:0000256" key="2">
    <source>
        <dbReference type="ARBA" id="ARBA00022980"/>
    </source>
</evidence>
<dbReference type="EMBL" id="MFRA01000001">
    <property type="protein sequence ID" value="OGH93438.1"/>
    <property type="molecule type" value="Genomic_DNA"/>
</dbReference>
<dbReference type="InterPro" id="IPR023035">
    <property type="entry name" value="Ribosomal_uS9_bac/plastid"/>
</dbReference>
<dbReference type="HAMAP" id="MF_00532_B">
    <property type="entry name" value="Ribosomal_uS9_B"/>
    <property type="match status" value="1"/>
</dbReference>
<proteinExistence type="inferred from homology"/>
<dbReference type="NCBIfam" id="NF001099">
    <property type="entry name" value="PRK00132.1"/>
    <property type="match status" value="1"/>
</dbReference>
<dbReference type="InterPro" id="IPR020568">
    <property type="entry name" value="Ribosomal_Su5_D2-typ_SF"/>
</dbReference>
<dbReference type="InterPro" id="IPR000754">
    <property type="entry name" value="Ribosomal_uS9"/>
</dbReference>
<feature type="region of interest" description="Disordered" evidence="7">
    <location>
        <begin position="105"/>
        <end position="126"/>
    </location>
</feature>
<gene>
    <name evidence="5" type="primary">rpsI</name>
    <name evidence="8" type="ORF">A2563_01455</name>
</gene>
<feature type="compositionally biased region" description="Basic residues" evidence="7">
    <location>
        <begin position="107"/>
        <end position="126"/>
    </location>
</feature>
<organism evidence="8 9">
    <name type="scientific">Candidatus Magasanikbacteria bacterium RIFOXYD1_FULL_40_23</name>
    <dbReference type="NCBI Taxonomy" id="1798705"/>
    <lineage>
        <taxon>Bacteria</taxon>
        <taxon>Candidatus Magasanikiibacteriota</taxon>
    </lineage>
</organism>
<evidence type="ECO:0000256" key="7">
    <source>
        <dbReference type="SAM" id="MobiDB-lite"/>
    </source>
</evidence>
<dbReference type="GO" id="GO:0005737">
    <property type="term" value="C:cytoplasm"/>
    <property type="evidence" value="ECO:0007669"/>
    <property type="project" value="UniProtKB-ARBA"/>
</dbReference>
<sequence length="126" mass="14129">MIRTVGRRKRAAARVQIKPGTGEITVNGKPLAEYFPYFEWQNIVKAPLAATGKEKTFDVSIKINGGGKKGQAVSVQLGIARALVKWNEDLKKALKTQGYLTRDARIKERKKPGLKKARRAPQWSKR</sequence>
<dbReference type="GO" id="GO:0006412">
    <property type="term" value="P:translation"/>
    <property type="evidence" value="ECO:0007669"/>
    <property type="project" value="UniProtKB-UniRule"/>
</dbReference>
<dbReference type="InterPro" id="IPR020574">
    <property type="entry name" value="Ribosomal_uS9_CS"/>
</dbReference>
<evidence type="ECO:0000256" key="6">
    <source>
        <dbReference type="RuleBase" id="RU003815"/>
    </source>
</evidence>
<comment type="caution">
    <text evidence="8">The sequence shown here is derived from an EMBL/GenBank/DDBJ whole genome shotgun (WGS) entry which is preliminary data.</text>
</comment>
<dbReference type="Gene3D" id="3.30.230.10">
    <property type="match status" value="1"/>
</dbReference>
<evidence type="ECO:0000256" key="1">
    <source>
        <dbReference type="ARBA" id="ARBA00005251"/>
    </source>
</evidence>
<dbReference type="FunFam" id="3.30.230.10:FF:000001">
    <property type="entry name" value="30S ribosomal protein S9"/>
    <property type="match status" value="1"/>
</dbReference>
<dbReference type="SUPFAM" id="SSF54211">
    <property type="entry name" value="Ribosomal protein S5 domain 2-like"/>
    <property type="match status" value="1"/>
</dbReference>
<evidence type="ECO:0000256" key="5">
    <source>
        <dbReference type="HAMAP-Rule" id="MF_00532"/>
    </source>
</evidence>
<evidence type="ECO:0000313" key="8">
    <source>
        <dbReference type="EMBL" id="OGH93438.1"/>
    </source>
</evidence>
<dbReference type="PROSITE" id="PS00360">
    <property type="entry name" value="RIBOSOMAL_S9"/>
    <property type="match status" value="1"/>
</dbReference>
<dbReference type="Pfam" id="PF00380">
    <property type="entry name" value="Ribosomal_S9"/>
    <property type="match status" value="1"/>
</dbReference>
<evidence type="ECO:0000256" key="3">
    <source>
        <dbReference type="ARBA" id="ARBA00023274"/>
    </source>
</evidence>
<evidence type="ECO:0000256" key="4">
    <source>
        <dbReference type="ARBA" id="ARBA00035259"/>
    </source>
</evidence>
<name>A0A1F6PBE3_9BACT</name>
<keyword evidence="2 5" id="KW-0689">Ribosomal protein</keyword>
<protein>
    <recommendedName>
        <fullName evidence="4 5">Small ribosomal subunit protein uS9</fullName>
    </recommendedName>
</protein>
<dbReference type="PANTHER" id="PTHR21569:SF1">
    <property type="entry name" value="SMALL RIBOSOMAL SUBUNIT PROTEIN US9M"/>
    <property type="match status" value="1"/>
</dbReference>
<dbReference type="GO" id="GO:0003735">
    <property type="term" value="F:structural constituent of ribosome"/>
    <property type="evidence" value="ECO:0007669"/>
    <property type="project" value="InterPro"/>
</dbReference>
<dbReference type="GO" id="GO:0015935">
    <property type="term" value="C:small ribosomal subunit"/>
    <property type="evidence" value="ECO:0007669"/>
    <property type="project" value="UniProtKB-ARBA"/>
</dbReference>
<dbReference type="InterPro" id="IPR014721">
    <property type="entry name" value="Ribsml_uS5_D2-typ_fold_subgr"/>
</dbReference>
<dbReference type="AlphaFoldDB" id="A0A1F6PBE3"/>
<evidence type="ECO:0000313" key="9">
    <source>
        <dbReference type="Proteomes" id="UP000176634"/>
    </source>
</evidence>
<dbReference type="GO" id="GO:0003723">
    <property type="term" value="F:RNA binding"/>
    <property type="evidence" value="ECO:0007669"/>
    <property type="project" value="TreeGrafter"/>
</dbReference>
<accession>A0A1F6PBE3</accession>
<dbReference type="Proteomes" id="UP000176634">
    <property type="component" value="Unassembled WGS sequence"/>
</dbReference>
<dbReference type="PANTHER" id="PTHR21569">
    <property type="entry name" value="RIBOSOMAL PROTEIN S9"/>
    <property type="match status" value="1"/>
</dbReference>